<dbReference type="GO" id="GO:0016020">
    <property type="term" value="C:membrane"/>
    <property type="evidence" value="ECO:0007669"/>
    <property type="project" value="InterPro"/>
</dbReference>
<organism evidence="3 4">
    <name type="scientific">Mucilaginibacter achroorhodeus</name>
    <dbReference type="NCBI Taxonomy" id="2599294"/>
    <lineage>
        <taxon>Bacteria</taxon>
        <taxon>Pseudomonadati</taxon>
        <taxon>Bacteroidota</taxon>
        <taxon>Sphingobacteriia</taxon>
        <taxon>Sphingobacteriales</taxon>
        <taxon>Sphingobacteriaceae</taxon>
        <taxon>Mucilaginibacter</taxon>
    </lineage>
</organism>
<evidence type="ECO:0000313" key="3">
    <source>
        <dbReference type="EMBL" id="TWR26708.1"/>
    </source>
</evidence>
<dbReference type="Proteomes" id="UP000318010">
    <property type="component" value="Unassembled WGS sequence"/>
</dbReference>
<dbReference type="GO" id="GO:0008643">
    <property type="term" value="P:carbohydrate transport"/>
    <property type="evidence" value="ECO:0007669"/>
    <property type="project" value="InterPro"/>
</dbReference>
<protein>
    <submittedName>
        <fullName evidence="3">Carbohydrate porin</fullName>
    </submittedName>
</protein>
<comment type="caution">
    <text evidence="3">The sequence shown here is derived from an EMBL/GenBank/DDBJ whole genome shotgun (WGS) entry which is preliminary data.</text>
</comment>
<dbReference type="Pfam" id="PF04966">
    <property type="entry name" value="OprB"/>
    <property type="match status" value="1"/>
</dbReference>
<dbReference type="GO" id="GO:0015288">
    <property type="term" value="F:porin activity"/>
    <property type="evidence" value="ECO:0007669"/>
    <property type="project" value="InterPro"/>
</dbReference>
<name>A0A563U5T2_9SPHI</name>
<gene>
    <name evidence="3" type="ORF">FPZ42_06640</name>
</gene>
<dbReference type="Gene3D" id="2.40.160.180">
    <property type="entry name" value="Carbohydrate-selective porin OprB"/>
    <property type="match status" value="1"/>
</dbReference>
<keyword evidence="4" id="KW-1185">Reference proteome</keyword>
<dbReference type="EMBL" id="VOEI01000002">
    <property type="protein sequence ID" value="TWR26708.1"/>
    <property type="molecule type" value="Genomic_DNA"/>
</dbReference>
<evidence type="ECO:0000256" key="2">
    <source>
        <dbReference type="RuleBase" id="RU363072"/>
    </source>
</evidence>
<evidence type="ECO:0000313" key="4">
    <source>
        <dbReference type="Proteomes" id="UP000318010"/>
    </source>
</evidence>
<comment type="similarity">
    <text evidence="1 2">Belongs to the OprB family.</text>
</comment>
<feature type="signal peptide" evidence="2">
    <location>
        <begin position="1"/>
        <end position="20"/>
    </location>
</feature>
<dbReference type="RefSeq" id="WP_146269713.1">
    <property type="nucleotide sequence ID" value="NZ_VOEI01000002.1"/>
</dbReference>
<dbReference type="InterPro" id="IPR038673">
    <property type="entry name" value="OprB_sf"/>
</dbReference>
<keyword evidence="2" id="KW-0732">Signal</keyword>
<sequence>MKRLLSLLTILFFSVTAVSAQQTDTLKKRINFHFQLTAINQSHPAFHAPYSGRNSLQPGAEEALSLTSTMFIGARLWKGASIYFNPEISGGRGFSSAVGVAGFPNGETFRIGSSAPALYLARLFYRQHIALSKEVDTACDDANQITELVPLKRITVTAGKFAIADMFDNNSFSHDPRTQFMNWSLMSAGAWDYPANTRGYTDGIVIEYITPAWAVRIGTVLVPTYANGPDLDYHYGRAHGHVVEVQKNMVFGKRKGSLRVLAFRNVSKAANYKEVIDGYINHSDSLNVINGQKYGGVKYGFAINCDQELTNDLGFFFRGSWNDGQTATWAFTEIDRSGSLGINLSGRSWHRPNDTFGIAAVVNGISSSHRAYLAAGGYGFIIGDGKLTDFKTENVLETYYSALINTSLKISLGYQFIQNPAYNADRGPVNVFSVRAHIII</sequence>
<dbReference type="AlphaFoldDB" id="A0A563U5T2"/>
<accession>A0A563U5T2</accession>
<dbReference type="InterPro" id="IPR007049">
    <property type="entry name" value="Carb-sel_porin_OprB"/>
</dbReference>
<dbReference type="OrthoDB" id="5755240at2"/>
<evidence type="ECO:0000256" key="1">
    <source>
        <dbReference type="ARBA" id="ARBA00008769"/>
    </source>
</evidence>
<reference evidence="3 4" key="1">
    <citation type="submission" date="2019-07" db="EMBL/GenBank/DDBJ databases">
        <authorList>
            <person name="Kim J."/>
        </authorList>
    </citation>
    <scope>NUCLEOTIDE SEQUENCE [LARGE SCALE GENOMIC DNA]</scope>
    <source>
        <strain evidence="3 4">MJ1a</strain>
    </source>
</reference>
<proteinExistence type="inferred from homology"/>
<feature type="chain" id="PRO_5022258177" evidence="2">
    <location>
        <begin position="21"/>
        <end position="440"/>
    </location>
</feature>